<protein>
    <submittedName>
        <fullName evidence="3">Phage tail length tape-measure protein</fullName>
    </submittedName>
</protein>
<dbReference type="NCBIfam" id="TIGR01760">
    <property type="entry name" value="tape_meas_TP901"/>
    <property type="match status" value="1"/>
</dbReference>
<feature type="compositionally biased region" description="Basic and acidic residues" evidence="1">
    <location>
        <begin position="592"/>
        <end position="620"/>
    </location>
</feature>
<dbReference type="Pfam" id="PF10145">
    <property type="entry name" value="PhageMin_Tail"/>
    <property type="match status" value="1"/>
</dbReference>
<evidence type="ECO:0000313" key="3">
    <source>
        <dbReference type="EMBL" id="RMU41286.1"/>
    </source>
</evidence>
<proteinExistence type="predicted"/>
<accession>A0A3M5U6D3</accession>
<organism evidence="3 4">
    <name type="scientific">Pseudomonas avellanae</name>
    <dbReference type="NCBI Taxonomy" id="46257"/>
    <lineage>
        <taxon>Bacteria</taxon>
        <taxon>Pseudomonadati</taxon>
        <taxon>Pseudomonadota</taxon>
        <taxon>Gammaproteobacteria</taxon>
        <taxon>Pseudomonadales</taxon>
        <taxon>Pseudomonadaceae</taxon>
        <taxon>Pseudomonas</taxon>
    </lineage>
</organism>
<evidence type="ECO:0000259" key="2">
    <source>
        <dbReference type="Pfam" id="PF10145"/>
    </source>
</evidence>
<feature type="region of interest" description="Disordered" evidence="1">
    <location>
        <begin position="669"/>
        <end position="744"/>
    </location>
</feature>
<feature type="region of interest" description="Disordered" evidence="1">
    <location>
        <begin position="592"/>
        <end position="622"/>
    </location>
</feature>
<name>A0A3M5U6D3_9PSED</name>
<feature type="region of interest" description="Disordered" evidence="1">
    <location>
        <begin position="1000"/>
        <end position="1022"/>
    </location>
</feature>
<gene>
    <name evidence="3" type="ORF">ALP32_01124</name>
</gene>
<dbReference type="InterPro" id="IPR010090">
    <property type="entry name" value="Phage_tape_meas"/>
</dbReference>
<comment type="caution">
    <text evidence="3">The sequence shown here is derived from an EMBL/GenBank/DDBJ whole genome shotgun (WGS) entry which is preliminary data.</text>
</comment>
<dbReference type="Proteomes" id="UP000281514">
    <property type="component" value="Unassembled WGS sequence"/>
</dbReference>
<reference evidence="3 4" key="1">
    <citation type="submission" date="2018-08" db="EMBL/GenBank/DDBJ databases">
        <title>Recombination of ecologically and evolutionarily significant loci maintains genetic cohesion in the Pseudomonas syringae species complex.</title>
        <authorList>
            <person name="Dillon M."/>
            <person name="Thakur S."/>
            <person name="Almeida R.N.D."/>
            <person name="Weir B.S."/>
            <person name="Guttman D.S."/>
        </authorList>
    </citation>
    <scope>NUCLEOTIDE SEQUENCE [LARGE SCALE GENOMIC DNA]</scope>
    <source>
        <strain evidence="3 4">ICMP 9749</strain>
    </source>
</reference>
<sequence length="1022" mass="105289">MSDSLKLGLVIGGAVSATVGKAFKDVESRIKALDDKGAKARVLQSTIGETIKLREEWRKAHATGQAGATALLSRLNSNLDSLKAQGVEVGRLSKAYKEMGRTARSAELQAKGRRQMSEGRETVKSSVGQAVVAAGALAIPTKVSADFGAIVRDIAIKAGIANKPQEAEMSRTIITTARDTGMERNQVADVVNQLVGAGMELSKALEYAPVAAKFVVGQGSEGTDTAKMINALGQNANITDAKEMQQALEAIAYQGQAGSFEASDMAKWFPELLANMGSIGITGMDAVTQLGAMLQVQMKTAGSSDEAANNLKNWMGKIGASDTVDAYKKAGIDYEGSMQTGLQKGMSTLESSMALAQQYIQKTDPKKAEAMAAATAKISKETDPAKAKAMMESLSQALKTGDIFADMQVKAALTAYLQNKQLYNDLKSQSRNASGILDKNLAERREGSSQKWAELSQAANDAMRSVGDAIRPATDAVAQGLTTVAQGITTVSDKMPNLAMGLTGAIGALLVAKSAFGAFKIGKGLMNLARGSVGGGAGKVQQVFVTNAKAAGVGSTAAAAPGAAASGRKARVAALLGVGLTVASKAGAKLVDKDKPDDVKGDDAKDEEAKDADAGGEAKRPKGLLGVGFTALEAYRETLEAGADSDGGSNASGEGGGLQRVFVVNASEIGAGSGLPGQRDTPRRGRRSARARRRAGAASRPPVVSPRPTGEPRTRPVPPRPVGEPRIRPIPPSPAGESRIRPVPPRPADAPCIRPAPRLPIPVPPLPAAAERSIMPLLGKMAGRAKVLPGEAVISAGLKAVELYQSDDPIEKKLEGATEVAGSALGGWGGAAAGAAIGTMILPVVGTAIGAAIGGALGSWGGGEVGSLLGKELFGTPEKESKPVSLLAAPSVPVALPGPVVPTLGATAKSFDNDRVPLMARGPAPALAPTGPLMGDVGRAMTEKPAASPAAPIVIKPEAPKMPTPKYEQQVSINAPITLTVQGDVKDPQQLMRDLEPMIQRAMRDSAQQSQRSNLFDAPHVE</sequence>
<dbReference type="PANTHER" id="PTHR21525:SF9">
    <property type="entry name" value="CHANNEL_COLICIN DOMAIN-CONTAINING PROTEIN"/>
    <property type="match status" value="1"/>
</dbReference>
<evidence type="ECO:0000313" key="4">
    <source>
        <dbReference type="Proteomes" id="UP000281514"/>
    </source>
</evidence>
<dbReference type="RefSeq" id="WP_005621658.1">
    <property type="nucleotide sequence ID" value="NZ_BMNO01000050.1"/>
</dbReference>
<evidence type="ECO:0000256" key="1">
    <source>
        <dbReference type="SAM" id="MobiDB-lite"/>
    </source>
</evidence>
<feature type="compositionally biased region" description="Pro residues" evidence="1">
    <location>
        <begin position="715"/>
        <end position="734"/>
    </location>
</feature>
<feature type="compositionally biased region" description="Basic residues" evidence="1">
    <location>
        <begin position="684"/>
        <end position="695"/>
    </location>
</feature>
<feature type="domain" description="Phage tail tape measure protein" evidence="2">
    <location>
        <begin position="174"/>
        <end position="374"/>
    </location>
</feature>
<dbReference type="AlphaFoldDB" id="A0A3M5U6D3"/>
<dbReference type="PANTHER" id="PTHR21525">
    <property type="entry name" value="MOTILE SPERM PROTEIN"/>
    <property type="match status" value="1"/>
</dbReference>
<dbReference type="EMBL" id="RBTX01000037">
    <property type="protein sequence ID" value="RMU41286.1"/>
    <property type="molecule type" value="Genomic_DNA"/>
</dbReference>